<dbReference type="InterPro" id="IPR045590">
    <property type="entry name" value="DUF6463"/>
</dbReference>
<keyword evidence="5" id="KW-1185">Reference proteome</keyword>
<evidence type="ECO:0000313" key="2">
    <source>
        <dbReference type="EMBL" id="QJB30906.1"/>
    </source>
</evidence>
<feature type="transmembrane region" description="Helical" evidence="1">
    <location>
        <begin position="87"/>
        <end position="112"/>
    </location>
</feature>
<sequence>MKKAWIGKTVIGIALVHIVFGLVFFNDILWQLVREGLFNTIHEEFDRNAAFWFLYTGLVWVLLGIFIDDAEKKQLAVPRTISQGLLVLTVLAVILMPASGFWLLFIPVGGLLTRK</sequence>
<protein>
    <submittedName>
        <fullName evidence="2">Uncharacterized protein</fullName>
    </submittedName>
</protein>
<evidence type="ECO:0000313" key="4">
    <source>
        <dbReference type="Proteomes" id="UP000502421"/>
    </source>
</evidence>
<reference evidence="4 5" key="1">
    <citation type="submission" date="2020-04" db="EMBL/GenBank/DDBJ databases">
        <authorList>
            <person name="Kittiwongwattana C."/>
        </authorList>
    </citation>
    <scope>NUCLEOTIDE SEQUENCE [LARGE SCALE GENOMIC DNA]</scope>
    <source>
        <strain evidence="5">1303</strain>
        <strain evidence="4">1310</strain>
    </source>
</reference>
<name>A0AAE6ZDF4_9BACT</name>
<dbReference type="EMBL" id="CP051205">
    <property type="protein sequence ID" value="QJB30906.1"/>
    <property type="molecule type" value="Genomic_DNA"/>
</dbReference>
<dbReference type="EMBL" id="CP051204">
    <property type="protein sequence ID" value="QJB37395.1"/>
    <property type="molecule type" value="Genomic_DNA"/>
</dbReference>
<dbReference type="KEGG" id="coy:HF329_06165"/>
<keyword evidence="1" id="KW-0472">Membrane</keyword>
<dbReference type="Pfam" id="PF20064">
    <property type="entry name" value="DUF6463"/>
    <property type="match status" value="1"/>
</dbReference>
<dbReference type="AlphaFoldDB" id="A0AAE6ZDF4"/>
<accession>A0AAE6ZDF4</accession>
<dbReference type="RefSeq" id="WP_168803184.1">
    <property type="nucleotide sequence ID" value="NZ_CP051204.2"/>
</dbReference>
<feature type="transmembrane region" description="Helical" evidence="1">
    <location>
        <begin position="49"/>
        <end position="67"/>
    </location>
</feature>
<keyword evidence="1" id="KW-0812">Transmembrane</keyword>
<organism evidence="2 4">
    <name type="scientific">Chitinophaga oryzae</name>
    <dbReference type="NCBI Taxonomy" id="2725414"/>
    <lineage>
        <taxon>Bacteria</taxon>
        <taxon>Pseudomonadati</taxon>
        <taxon>Bacteroidota</taxon>
        <taxon>Chitinophagia</taxon>
        <taxon>Chitinophagales</taxon>
        <taxon>Chitinophagaceae</taxon>
        <taxon>Chitinophaga</taxon>
    </lineage>
</organism>
<gene>
    <name evidence="3" type="ORF">HF324_05830</name>
    <name evidence="2" type="ORF">HF329_06165</name>
</gene>
<reference evidence="2 5" key="2">
    <citation type="submission" date="2020-09" db="EMBL/GenBank/DDBJ databases">
        <authorList>
            <person name="Kittiwongwattana C."/>
        </authorList>
    </citation>
    <scope>NUCLEOTIDE SEQUENCE</scope>
    <source>
        <strain evidence="3 5">1303</strain>
        <strain evidence="2">1310</strain>
    </source>
</reference>
<dbReference type="Proteomes" id="UP000502421">
    <property type="component" value="Chromosome"/>
</dbReference>
<evidence type="ECO:0000313" key="5">
    <source>
        <dbReference type="Proteomes" id="UP000503144"/>
    </source>
</evidence>
<dbReference type="Proteomes" id="UP000503144">
    <property type="component" value="Chromosome"/>
</dbReference>
<proteinExistence type="predicted"/>
<evidence type="ECO:0000256" key="1">
    <source>
        <dbReference type="SAM" id="Phobius"/>
    </source>
</evidence>
<keyword evidence="1" id="KW-1133">Transmembrane helix</keyword>
<feature type="transmembrane region" description="Helical" evidence="1">
    <location>
        <begin position="6"/>
        <end position="29"/>
    </location>
</feature>
<evidence type="ECO:0000313" key="3">
    <source>
        <dbReference type="EMBL" id="QJB37395.1"/>
    </source>
</evidence>